<dbReference type="Pfam" id="PF00226">
    <property type="entry name" value="DnaJ"/>
    <property type="match status" value="1"/>
</dbReference>
<dbReference type="EMBL" id="FTPS01000001">
    <property type="protein sequence ID" value="SIT75128.1"/>
    <property type="molecule type" value="Genomic_DNA"/>
</dbReference>
<dbReference type="InterPro" id="IPR036869">
    <property type="entry name" value="J_dom_sf"/>
</dbReference>
<keyword evidence="1" id="KW-0479">Metal-binding</keyword>
<accession>A0A1R3WBE1</accession>
<dbReference type="InterPro" id="IPR002939">
    <property type="entry name" value="DnaJ_C"/>
</dbReference>
<dbReference type="PROSITE" id="PS50076">
    <property type="entry name" value="DNAJ_2"/>
    <property type="match status" value="1"/>
</dbReference>
<dbReference type="RefSeq" id="WP_076646581.1">
    <property type="nucleotide sequence ID" value="NZ_FTPS01000001.1"/>
</dbReference>
<dbReference type="AlphaFoldDB" id="A0A1R3WBE1"/>
<gene>
    <name evidence="7" type="ORF">SAMN05421849_0274</name>
</gene>
<evidence type="ECO:0000259" key="6">
    <source>
        <dbReference type="PROSITE" id="PS50076"/>
    </source>
</evidence>
<keyword evidence="8" id="KW-1185">Reference proteome</keyword>
<dbReference type="GO" id="GO:0051082">
    <property type="term" value="F:unfolded protein binding"/>
    <property type="evidence" value="ECO:0007669"/>
    <property type="project" value="InterPro"/>
</dbReference>
<proteinExistence type="predicted"/>
<dbReference type="InterPro" id="IPR018253">
    <property type="entry name" value="DnaJ_domain_CS"/>
</dbReference>
<dbReference type="Gene3D" id="1.10.287.110">
    <property type="entry name" value="DnaJ domain"/>
    <property type="match status" value="1"/>
</dbReference>
<dbReference type="InterPro" id="IPR008971">
    <property type="entry name" value="HSP40/DnaJ_pept-bd"/>
</dbReference>
<evidence type="ECO:0000313" key="8">
    <source>
        <dbReference type="Proteomes" id="UP000192455"/>
    </source>
</evidence>
<protein>
    <submittedName>
        <fullName evidence="7">DnaJ domain-containing protein</fullName>
    </submittedName>
</protein>
<sequence length="314" mass="34525">MNTDPYAALGVAKTASDDEIRKAYRKIARSSHPDLNPDDADAEARFKAASAAYDLLRDPETRARFDRGEIDASGAETHAHQQRRYYRDFADTGDNPYGEAFGGWQRHDASGFDDVDPSDIFAQFFHQRGRTGGGELRGMDARYALEVPFLDAVKGARTRITLPDGAALEVRIPEGSADGQTIRLRGKGHPAPGGGRPGDALVTLAVTPHPLFRREGDDIVLTLPVTIDEAILGGRVETPTIEGPVMLTIPKGANSGQTLRLRNRGVKKRGSDSRGDQRVELAITTPPKIDPDLAEFMEKWRRDHGYDPRKRMKT</sequence>
<keyword evidence="5" id="KW-0143">Chaperone</keyword>
<dbReference type="SUPFAM" id="SSF49493">
    <property type="entry name" value="HSP40/DnaJ peptide-binding domain"/>
    <property type="match status" value="2"/>
</dbReference>
<dbReference type="Pfam" id="PF01556">
    <property type="entry name" value="DnaJ_C"/>
    <property type="match status" value="1"/>
</dbReference>
<organism evidence="7 8">
    <name type="scientific">Pontibaca methylaminivorans</name>
    <dbReference type="NCBI Taxonomy" id="515897"/>
    <lineage>
        <taxon>Bacteria</taxon>
        <taxon>Pseudomonadati</taxon>
        <taxon>Pseudomonadota</taxon>
        <taxon>Alphaproteobacteria</taxon>
        <taxon>Rhodobacterales</taxon>
        <taxon>Roseobacteraceae</taxon>
        <taxon>Pontibaca</taxon>
    </lineage>
</organism>
<dbReference type="GO" id="GO:0005737">
    <property type="term" value="C:cytoplasm"/>
    <property type="evidence" value="ECO:0007669"/>
    <property type="project" value="TreeGrafter"/>
</dbReference>
<evidence type="ECO:0000256" key="3">
    <source>
        <dbReference type="ARBA" id="ARBA00022771"/>
    </source>
</evidence>
<feature type="domain" description="J" evidence="6">
    <location>
        <begin position="4"/>
        <end position="69"/>
    </location>
</feature>
<dbReference type="PRINTS" id="PR00625">
    <property type="entry name" value="JDOMAIN"/>
</dbReference>
<dbReference type="CDD" id="cd10747">
    <property type="entry name" value="DnaJ_C"/>
    <property type="match status" value="1"/>
</dbReference>
<keyword evidence="3" id="KW-0863">Zinc-finger</keyword>
<dbReference type="InterPro" id="IPR001623">
    <property type="entry name" value="DnaJ_domain"/>
</dbReference>
<dbReference type="SMART" id="SM00271">
    <property type="entry name" value="DnaJ"/>
    <property type="match status" value="1"/>
</dbReference>
<dbReference type="GO" id="GO:0042026">
    <property type="term" value="P:protein refolding"/>
    <property type="evidence" value="ECO:0007669"/>
    <property type="project" value="TreeGrafter"/>
</dbReference>
<dbReference type="OrthoDB" id="9779889at2"/>
<evidence type="ECO:0000313" key="7">
    <source>
        <dbReference type="EMBL" id="SIT75128.1"/>
    </source>
</evidence>
<evidence type="ECO:0000256" key="4">
    <source>
        <dbReference type="ARBA" id="ARBA00022833"/>
    </source>
</evidence>
<evidence type="ECO:0000256" key="5">
    <source>
        <dbReference type="ARBA" id="ARBA00023186"/>
    </source>
</evidence>
<dbReference type="FunFam" id="2.60.260.20:FF:000005">
    <property type="entry name" value="Chaperone protein dnaJ 1, mitochondrial"/>
    <property type="match status" value="1"/>
</dbReference>
<dbReference type="CDD" id="cd06257">
    <property type="entry name" value="DnaJ"/>
    <property type="match status" value="1"/>
</dbReference>
<name>A0A1R3WBE1_9RHOB</name>
<dbReference type="Gene3D" id="2.60.260.20">
    <property type="entry name" value="Urease metallochaperone UreE, N-terminal domain"/>
    <property type="match status" value="2"/>
</dbReference>
<dbReference type="GO" id="GO:0008270">
    <property type="term" value="F:zinc ion binding"/>
    <property type="evidence" value="ECO:0007669"/>
    <property type="project" value="UniProtKB-KW"/>
</dbReference>
<dbReference type="Proteomes" id="UP000192455">
    <property type="component" value="Unassembled WGS sequence"/>
</dbReference>
<dbReference type="STRING" id="515897.SAMN05421849_0274"/>
<evidence type="ECO:0000256" key="2">
    <source>
        <dbReference type="ARBA" id="ARBA00022737"/>
    </source>
</evidence>
<reference evidence="7 8" key="1">
    <citation type="submission" date="2017-01" db="EMBL/GenBank/DDBJ databases">
        <authorList>
            <person name="Mah S.A."/>
            <person name="Swanson W.J."/>
            <person name="Moy G.W."/>
            <person name="Vacquier V.D."/>
        </authorList>
    </citation>
    <scope>NUCLEOTIDE SEQUENCE [LARGE SCALE GENOMIC DNA]</scope>
    <source>
        <strain evidence="7 8">DSM 21219</strain>
    </source>
</reference>
<dbReference type="PANTHER" id="PTHR43096">
    <property type="entry name" value="DNAJ HOMOLOG 1, MITOCHONDRIAL-RELATED"/>
    <property type="match status" value="1"/>
</dbReference>
<dbReference type="PROSITE" id="PS00636">
    <property type="entry name" value="DNAJ_1"/>
    <property type="match status" value="1"/>
</dbReference>
<dbReference type="PANTHER" id="PTHR43096:SF52">
    <property type="entry name" value="DNAJ HOMOLOG 1, MITOCHONDRIAL-RELATED"/>
    <property type="match status" value="1"/>
</dbReference>
<dbReference type="SUPFAM" id="SSF46565">
    <property type="entry name" value="Chaperone J-domain"/>
    <property type="match status" value="1"/>
</dbReference>
<evidence type="ECO:0000256" key="1">
    <source>
        <dbReference type="ARBA" id="ARBA00022723"/>
    </source>
</evidence>
<keyword evidence="4" id="KW-0862">Zinc</keyword>
<keyword evidence="2" id="KW-0677">Repeat</keyword>